<comment type="caution">
    <text evidence="1">The sequence shown here is derived from an EMBL/GenBank/DDBJ whole genome shotgun (WGS) entry which is preliminary data.</text>
</comment>
<reference evidence="1 2" key="1">
    <citation type="submission" date="2024-02" db="EMBL/GenBank/DDBJ databases">
        <title>De novo assembly and annotation of 12 fungi associated with fruit tree decline syndrome in Ontario, Canada.</title>
        <authorList>
            <person name="Sulman M."/>
            <person name="Ellouze W."/>
            <person name="Ilyukhin E."/>
        </authorList>
    </citation>
    <scope>NUCLEOTIDE SEQUENCE [LARGE SCALE GENOMIC DNA]</scope>
    <source>
        <strain evidence="1 2">M11/M66-122</strain>
    </source>
</reference>
<accession>A0AAN9UCV0</accession>
<dbReference type="AlphaFoldDB" id="A0AAN9UCV0"/>
<keyword evidence="2" id="KW-1185">Reference proteome</keyword>
<name>A0AAN9UCV0_9PEZI</name>
<protein>
    <submittedName>
        <fullName evidence="1">Uncharacterized protein</fullName>
    </submittedName>
</protein>
<evidence type="ECO:0000313" key="2">
    <source>
        <dbReference type="Proteomes" id="UP001320420"/>
    </source>
</evidence>
<sequence>MHEAISATLVALDSLVTRQFIWSIFAELLRRAPECALTRPVLETVFAKLICADPNAAVDEERVGLLSWTDLWGEWAKALGKWGHKWEHKQDLFDLLADIRIEFNHNIFLFAIKLIAIGECYRAQSLNSIDKESCDTTKIHDIRSLEKDVFDMESEPDLLNLKARLESS</sequence>
<organism evidence="1 2">
    <name type="scientific">Diatrype stigma</name>
    <dbReference type="NCBI Taxonomy" id="117547"/>
    <lineage>
        <taxon>Eukaryota</taxon>
        <taxon>Fungi</taxon>
        <taxon>Dikarya</taxon>
        <taxon>Ascomycota</taxon>
        <taxon>Pezizomycotina</taxon>
        <taxon>Sordariomycetes</taxon>
        <taxon>Xylariomycetidae</taxon>
        <taxon>Xylariales</taxon>
        <taxon>Diatrypaceae</taxon>
        <taxon>Diatrype</taxon>
    </lineage>
</organism>
<gene>
    <name evidence="1" type="ORF">SLS62_010356</name>
</gene>
<proteinExistence type="predicted"/>
<dbReference type="Proteomes" id="UP001320420">
    <property type="component" value="Unassembled WGS sequence"/>
</dbReference>
<evidence type="ECO:0000313" key="1">
    <source>
        <dbReference type="EMBL" id="KAK7743995.1"/>
    </source>
</evidence>
<dbReference type="EMBL" id="JAKJXP020000126">
    <property type="protein sequence ID" value="KAK7743995.1"/>
    <property type="molecule type" value="Genomic_DNA"/>
</dbReference>